<feature type="transmembrane region" description="Helical" evidence="13">
    <location>
        <begin position="177"/>
        <end position="197"/>
    </location>
</feature>
<name>A0A0G1QCN1_9BACT</name>
<evidence type="ECO:0000256" key="5">
    <source>
        <dbReference type="ARBA" id="ARBA00022670"/>
    </source>
</evidence>
<keyword evidence="9" id="KW-0862">Zinc</keyword>
<evidence type="ECO:0000256" key="3">
    <source>
        <dbReference type="ARBA" id="ARBA00007931"/>
    </source>
</evidence>
<feature type="transmembrane region" description="Helical" evidence="13">
    <location>
        <begin position="53"/>
        <end position="74"/>
    </location>
</feature>
<dbReference type="InterPro" id="IPR052348">
    <property type="entry name" value="Metallopeptidase_M50B"/>
</dbReference>
<evidence type="ECO:0000256" key="13">
    <source>
        <dbReference type="SAM" id="Phobius"/>
    </source>
</evidence>
<dbReference type="AlphaFoldDB" id="A0A0G1QCN1"/>
<evidence type="ECO:0000256" key="9">
    <source>
        <dbReference type="ARBA" id="ARBA00022833"/>
    </source>
</evidence>
<accession>A0A0G1QCN1</accession>
<feature type="domain" description="Peptidase M50" evidence="14">
    <location>
        <begin position="11"/>
        <end position="119"/>
    </location>
</feature>
<dbReference type="GO" id="GO:0006508">
    <property type="term" value="P:proteolysis"/>
    <property type="evidence" value="ECO:0007669"/>
    <property type="project" value="UniProtKB-KW"/>
</dbReference>
<gene>
    <name evidence="15" type="ORF">UX22_C0008G0001</name>
</gene>
<organism evidence="15 16">
    <name type="scientific">Candidatus Jorgensenbacteria bacterium GW2011_GWA2_45_9</name>
    <dbReference type="NCBI Taxonomy" id="1618663"/>
    <lineage>
        <taxon>Bacteria</taxon>
        <taxon>Candidatus Joergenseniibacteriota</taxon>
    </lineage>
</organism>
<evidence type="ECO:0000256" key="2">
    <source>
        <dbReference type="ARBA" id="ARBA00004651"/>
    </source>
</evidence>
<evidence type="ECO:0000313" key="16">
    <source>
        <dbReference type="Proteomes" id="UP000034727"/>
    </source>
</evidence>
<keyword evidence="4" id="KW-1003">Cell membrane</keyword>
<feature type="domain" description="Peptidase M50" evidence="14">
    <location>
        <begin position="130"/>
        <end position="171"/>
    </location>
</feature>
<keyword evidence="7" id="KW-0479">Metal-binding</keyword>
<keyword evidence="8" id="KW-0378">Hydrolase</keyword>
<evidence type="ECO:0000256" key="10">
    <source>
        <dbReference type="ARBA" id="ARBA00022989"/>
    </source>
</evidence>
<evidence type="ECO:0000256" key="11">
    <source>
        <dbReference type="ARBA" id="ARBA00023049"/>
    </source>
</evidence>
<dbReference type="GO" id="GO:0046872">
    <property type="term" value="F:metal ion binding"/>
    <property type="evidence" value="ECO:0007669"/>
    <property type="project" value="UniProtKB-KW"/>
</dbReference>
<feature type="transmembrane region" description="Helical" evidence="13">
    <location>
        <begin position="124"/>
        <end position="148"/>
    </location>
</feature>
<dbReference type="EMBL" id="LCLJ01000008">
    <property type="protein sequence ID" value="KKU15508.1"/>
    <property type="molecule type" value="Genomic_DNA"/>
</dbReference>
<dbReference type="Proteomes" id="UP000034727">
    <property type="component" value="Unassembled WGS sequence"/>
</dbReference>
<comment type="cofactor">
    <cofactor evidence="1">
        <name>Zn(2+)</name>
        <dbReference type="ChEBI" id="CHEBI:29105"/>
    </cofactor>
</comment>
<sequence length="207" mass="22650">MEQSVSIAFQIIVLMFSVVIHEVAHGVVAEELGDDTARRAGRITLNPLKHIDPFGSVILPLLLSLVPGGVVFGWAKPVPFNPFKTKNPKSSSALIALAGPASNLVLALVFAVAIRVILGFGIFYLFPVLIFLKFIVVINIVLAIFNLIPLSPLDGSKILFFFLPPRAAKLGFVLERYGYIILLAFIFFGINLLYPAIEWVYRVMVGG</sequence>
<keyword evidence="6 13" id="KW-0812">Transmembrane</keyword>
<comment type="similarity">
    <text evidence="3">Belongs to the peptidase M50B family.</text>
</comment>
<keyword evidence="12 13" id="KW-0472">Membrane</keyword>
<proteinExistence type="inferred from homology"/>
<dbReference type="PATRIC" id="fig|1618663.3.peg.300"/>
<dbReference type="InterPro" id="IPR008915">
    <property type="entry name" value="Peptidase_M50"/>
</dbReference>
<dbReference type="PANTHER" id="PTHR35864:SF1">
    <property type="entry name" value="ZINC METALLOPROTEASE YWHC-RELATED"/>
    <property type="match status" value="1"/>
</dbReference>
<dbReference type="GO" id="GO:0008237">
    <property type="term" value="F:metallopeptidase activity"/>
    <property type="evidence" value="ECO:0007669"/>
    <property type="project" value="UniProtKB-KW"/>
</dbReference>
<keyword evidence="10 13" id="KW-1133">Transmembrane helix</keyword>
<evidence type="ECO:0000256" key="4">
    <source>
        <dbReference type="ARBA" id="ARBA00022475"/>
    </source>
</evidence>
<protein>
    <submittedName>
        <fullName evidence="15">Peptidase M50</fullName>
    </submittedName>
</protein>
<comment type="subcellular location">
    <subcellularLocation>
        <location evidence="2">Cell membrane</location>
        <topology evidence="2">Multi-pass membrane protein</topology>
    </subcellularLocation>
</comment>
<evidence type="ECO:0000259" key="14">
    <source>
        <dbReference type="Pfam" id="PF02163"/>
    </source>
</evidence>
<evidence type="ECO:0000256" key="1">
    <source>
        <dbReference type="ARBA" id="ARBA00001947"/>
    </source>
</evidence>
<evidence type="ECO:0000313" key="15">
    <source>
        <dbReference type="EMBL" id="KKU15508.1"/>
    </source>
</evidence>
<feature type="transmembrane region" description="Helical" evidence="13">
    <location>
        <begin position="94"/>
        <end position="118"/>
    </location>
</feature>
<evidence type="ECO:0000256" key="7">
    <source>
        <dbReference type="ARBA" id="ARBA00022723"/>
    </source>
</evidence>
<dbReference type="InterPro" id="IPR044537">
    <property type="entry name" value="Rip2-like"/>
</dbReference>
<keyword evidence="11" id="KW-0482">Metalloprotease</keyword>
<reference evidence="15 16" key="1">
    <citation type="journal article" date="2015" name="Nature">
        <title>rRNA introns, odd ribosomes, and small enigmatic genomes across a large radiation of phyla.</title>
        <authorList>
            <person name="Brown C.T."/>
            <person name="Hug L.A."/>
            <person name="Thomas B.C."/>
            <person name="Sharon I."/>
            <person name="Castelle C.J."/>
            <person name="Singh A."/>
            <person name="Wilkins M.J."/>
            <person name="Williams K.H."/>
            <person name="Banfield J.F."/>
        </authorList>
    </citation>
    <scope>NUCLEOTIDE SEQUENCE [LARGE SCALE GENOMIC DNA]</scope>
</reference>
<comment type="caution">
    <text evidence="15">The sequence shown here is derived from an EMBL/GenBank/DDBJ whole genome shotgun (WGS) entry which is preliminary data.</text>
</comment>
<evidence type="ECO:0000256" key="12">
    <source>
        <dbReference type="ARBA" id="ARBA00023136"/>
    </source>
</evidence>
<dbReference type="Pfam" id="PF02163">
    <property type="entry name" value="Peptidase_M50"/>
    <property type="match status" value="2"/>
</dbReference>
<evidence type="ECO:0000256" key="6">
    <source>
        <dbReference type="ARBA" id="ARBA00022692"/>
    </source>
</evidence>
<dbReference type="CDD" id="cd06158">
    <property type="entry name" value="S2P-M50_like_1"/>
    <property type="match status" value="1"/>
</dbReference>
<dbReference type="PANTHER" id="PTHR35864">
    <property type="entry name" value="ZINC METALLOPROTEASE MJ0611-RELATED"/>
    <property type="match status" value="1"/>
</dbReference>
<keyword evidence="5" id="KW-0645">Protease</keyword>
<dbReference type="GO" id="GO:0005886">
    <property type="term" value="C:plasma membrane"/>
    <property type="evidence" value="ECO:0007669"/>
    <property type="project" value="UniProtKB-SubCell"/>
</dbReference>
<evidence type="ECO:0000256" key="8">
    <source>
        <dbReference type="ARBA" id="ARBA00022801"/>
    </source>
</evidence>